<name>A0A1Z4LTR9_9CYAN</name>
<evidence type="ECO:0000313" key="2">
    <source>
        <dbReference type="Proteomes" id="UP000218418"/>
    </source>
</evidence>
<evidence type="ECO:0000313" key="1">
    <source>
        <dbReference type="EMBL" id="BAY84629.1"/>
    </source>
</evidence>
<gene>
    <name evidence="1" type="ORF">NIES267_41250</name>
</gene>
<organism evidence="1 2">
    <name type="scientific">Calothrix parasitica NIES-267</name>
    <dbReference type="NCBI Taxonomy" id="1973488"/>
    <lineage>
        <taxon>Bacteria</taxon>
        <taxon>Bacillati</taxon>
        <taxon>Cyanobacteriota</taxon>
        <taxon>Cyanophyceae</taxon>
        <taxon>Nostocales</taxon>
        <taxon>Calotrichaceae</taxon>
        <taxon>Calothrix</taxon>
    </lineage>
</organism>
<accession>A0A1Z4LTR9</accession>
<keyword evidence="2" id="KW-1185">Reference proteome</keyword>
<dbReference type="OrthoDB" id="509759at2"/>
<proteinExistence type="predicted"/>
<dbReference type="EMBL" id="AP018227">
    <property type="protein sequence ID" value="BAY84629.1"/>
    <property type="molecule type" value="Genomic_DNA"/>
</dbReference>
<protein>
    <submittedName>
        <fullName evidence="1">Uncharacterized protein</fullName>
    </submittedName>
</protein>
<dbReference type="AlphaFoldDB" id="A0A1Z4LTR9"/>
<sequence>MSELIDNCFITDPLDLNYISHVVNQVLESKHQLANIKDLQAALKEVSLKHGQEIQMNLVFEENQLSGFNFSFTNDSSKTTATIPFKHQQSNISSEEGDIISGKQTTSSVVTQSENNITVSSPSSQKITITPGLQVEDQHIINPEQAENQTILKSSLSVQGNINPDLINIANQLANQQEVNGLLLTGLPLKSSINLKDTLQQEEKPDIQTTGLAILRRFEQVLPQEFIELKAGETPKAFNWKDPKSNKQYRFCFEAAKTDLDGNVLIPASLKGFETKSVETKQQVFAATLVDSKYNRWSIEQCDFNKNQIQSLKKASQSTLPNHSTASLGAVGDFSYEI</sequence>
<reference evidence="1 2" key="1">
    <citation type="submission" date="2017-06" db="EMBL/GenBank/DDBJ databases">
        <title>Genome sequencing of cyanobaciteial culture collection at National Institute for Environmental Studies (NIES).</title>
        <authorList>
            <person name="Hirose Y."/>
            <person name="Shimura Y."/>
            <person name="Fujisawa T."/>
            <person name="Nakamura Y."/>
            <person name="Kawachi M."/>
        </authorList>
    </citation>
    <scope>NUCLEOTIDE SEQUENCE [LARGE SCALE GENOMIC DNA]</scope>
    <source>
        <strain evidence="1 2">NIES-267</strain>
    </source>
</reference>
<dbReference type="Proteomes" id="UP000218418">
    <property type="component" value="Chromosome"/>
</dbReference>